<organism evidence="6 7">
    <name type="scientific">Marinilactibacillus psychrotolerans 42ea</name>
    <dbReference type="NCBI Taxonomy" id="1255609"/>
    <lineage>
        <taxon>Bacteria</taxon>
        <taxon>Bacillati</taxon>
        <taxon>Bacillota</taxon>
        <taxon>Bacilli</taxon>
        <taxon>Lactobacillales</taxon>
        <taxon>Carnobacteriaceae</taxon>
        <taxon>Marinilactibacillus</taxon>
    </lineage>
</organism>
<dbReference type="EMBL" id="FUKW01000057">
    <property type="protein sequence ID" value="SJN25815.1"/>
    <property type="molecule type" value="Genomic_DNA"/>
</dbReference>
<proteinExistence type="inferred from homology"/>
<dbReference type="Gene3D" id="3.30.930.30">
    <property type="match status" value="1"/>
</dbReference>
<dbReference type="Proteomes" id="UP000195611">
    <property type="component" value="Unassembled WGS sequence"/>
</dbReference>
<dbReference type="Pfam" id="PF03389">
    <property type="entry name" value="MobA_MobL"/>
    <property type="match status" value="1"/>
</dbReference>
<evidence type="ECO:0000256" key="1">
    <source>
        <dbReference type="ARBA" id="ARBA00010873"/>
    </source>
</evidence>
<evidence type="ECO:0000259" key="5">
    <source>
        <dbReference type="Pfam" id="PF18208"/>
    </source>
</evidence>
<dbReference type="InterPro" id="IPR005053">
    <property type="entry name" value="MobA_MobL"/>
</dbReference>
<accession>A0A1R4J230</accession>
<evidence type="ECO:0000313" key="7">
    <source>
        <dbReference type="Proteomes" id="UP000195611"/>
    </source>
</evidence>
<dbReference type="RefSeq" id="WP_087057454.1">
    <property type="nucleotide sequence ID" value="NZ_FUKW01000057.1"/>
</dbReference>
<feature type="compositionally biased region" description="Basic residues" evidence="3">
    <location>
        <begin position="652"/>
        <end position="666"/>
    </location>
</feature>
<evidence type="ECO:0000256" key="3">
    <source>
        <dbReference type="SAM" id="MobiDB-lite"/>
    </source>
</evidence>
<sequence length="672" mass="78494">MAQYSFNCRIISRAKGQSAIASASYRSGEKLYSERYGVTSFYKREVPPETFILKPAHAPNWTMDREKLWNGVEKQETFPTAQLARSFTLALPREMTNEQQRHLLEDFVQYQLVDRGMVADVAIHREDDNNPHAHILTTVRPFDEHGEWGDKTKKEYLLDEDGKKQKTKAGNVRSRKVDLTGWGNKEVFKEWREEWATIQNKHLEKLGYSDRVTDKSYVEQGIKKIPTIHEGYVARQMEQNGRKSDRVELNRAIKKENYEVEYTRNEDNKKTGIQQSIERLLDTDKQQLLKLASALNLPSITSESVQESRRLLSNWERSTTINRDLGISVKDTSQYKRIFTLHLEEAAEIIDKRNDRIMETYYPEVAEKNPANYYKKVLSEVTIKEDRVLTTEEVHTILSEAKENQLNDRLQQLYRDPYSEDVKVFQKVFLKARKDKEVFLETHGIDLKDSKTLTDVPENVKLDLKQIEMKEQLAFESIKITEHYFEETIQSRYPTVDLKQLTLHEKESLSSLIDYYGDRFSEDQLIRAGQKELIQKYSHYERTLGLEYLDKFEKQSFTEAELVVIEKDPFKKELFHTVADTSKRKLFLAELEDQGAYGEDRPDTKKGQDSQVSSPNSLFSFLSNARLYEHLVQASEDNARRRLENSGDPKPRSAKKAPNRKTKHNRGSSSHY</sequence>
<feature type="domain" description="Nicking enzyme C-terminal middle helical" evidence="5">
    <location>
        <begin position="283"/>
        <end position="388"/>
    </location>
</feature>
<evidence type="ECO:0000313" key="6">
    <source>
        <dbReference type="EMBL" id="SJN25815.1"/>
    </source>
</evidence>
<name>A0A1R4J230_9LACT</name>
<feature type="domain" description="MobA/MobL protein" evidence="4">
    <location>
        <begin position="17"/>
        <end position="239"/>
    </location>
</feature>
<protein>
    <submittedName>
        <fullName evidence="6">Conjugal transfer protein TraA</fullName>
    </submittedName>
</protein>
<keyword evidence="2" id="KW-0184">Conjugation</keyword>
<dbReference type="Pfam" id="PF18208">
    <property type="entry name" value="NES_C_h"/>
    <property type="match status" value="1"/>
</dbReference>
<gene>
    <name evidence="6" type="ORF">FM115_03495</name>
</gene>
<comment type="similarity">
    <text evidence="1">Belongs to the MobA/MobL family.</text>
</comment>
<dbReference type="AlphaFoldDB" id="A0A1R4J230"/>
<feature type="region of interest" description="Disordered" evidence="3">
    <location>
        <begin position="633"/>
        <end position="672"/>
    </location>
</feature>
<dbReference type="NCBIfam" id="NF041496">
    <property type="entry name" value="MobQ"/>
    <property type="match status" value="1"/>
</dbReference>
<feature type="compositionally biased region" description="Basic and acidic residues" evidence="3">
    <location>
        <begin position="637"/>
        <end position="651"/>
    </location>
</feature>
<dbReference type="InterPro" id="IPR040834">
    <property type="entry name" value="NES_C_h"/>
</dbReference>
<evidence type="ECO:0000256" key="2">
    <source>
        <dbReference type="ARBA" id="ARBA00022971"/>
    </source>
</evidence>
<reference evidence="6 7" key="1">
    <citation type="submission" date="2017-02" db="EMBL/GenBank/DDBJ databases">
        <authorList>
            <person name="Peterson S.W."/>
        </authorList>
    </citation>
    <scope>NUCLEOTIDE SEQUENCE [LARGE SCALE GENOMIC DNA]</scope>
    <source>
        <strain evidence="6 7">42ea</strain>
    </source>
</reference>
<evidence type="ECO:0000259" key="4">
    <source>
        <dbReference type="Pfam" id="PF03389"/>
    </source>
</evidence>